<feature type="non-terminal residue" evidence="1">
    <location>
        <position position="60"/>
    </location>
</feature>
<comment type="caution">
    <text evidence="1">The sequence shown here is derived from an EMBL/GenBank/DDBJ whole genome shotgun (WGS) entry which is preliminary data.</text>
</comment>
<protein>
    <submittedName>
        <fullName evidence="1">Uncharacterized protein</fullName>
    </submittedName>
</protein>
<dbReference type="EMBL" id="JXTC01000585">
    <property type="protein sequence ID" value="PON44831.1"/>
    <property type="molecule type" value="Genomic_DNA"/>
</dbReference>
<reference evidence="2" key="1">
    <citation type="submission" date="2016-06" db="EMBL/GenBank/DDBJ databases">
        <title>Parallel loss of symbiosis genes in relatives of nitrogen-fixing non-legume Parasponia.</title>
        <authorList>
            <person name="Van Velzen R."/>
            <person name="Holmer R."/>
            <person name="Bu F."/>
            <person name="Rutten L."/>
            <person name="Van Zeijl A."/>
            <person name="Liu W."/>
            <person name="Santuari L."/>
            <person name="Cao Q."/>
            <person name="Sharma T."/>
            <person name="Shen D."/>
            <person name="Roswanjaya Y."/>
            <person name="Wardhani T."/>
            <person name="Kalhor M.S."/>
            <person name="Jansen J."/>
            <person name="Van den Hoogen J."/>
            <person name="Gungor B."/>
            <person name="Hartog M."/>
            <person name="Hontelez J."/>
            <person name="Verver J."/>
            <person name="Yang W.-C."/>
            <person name="Schijlen E."/>
            <person name="Repin R."/>
            <person name="Schilthuizen M."/>
            <person name="Schranz E."/>
            <person name="Heidstra R."/>
            <person name="Miyata K."/>
            <person name="Fedorova E."/>
            <person name="Kohlen W."/>
            <person name="Bisseling T."/>
            <person name="Smit S."/>
            <person name="Geurts R."/>
        </authorList>
    </citation>
    <scope>NUCLEOTIDE SEQUENCE [LARGE SCALE GENOMIC DNA]</scope>
    <source>
        <strain evidence="2">cv. RG33-2</strain>
    </source>
</reference>
<organism evidence="1 2">
    <name type="scientific">Trema orientale</name>
    <name type="common">Charcoal tree</name>
    <name type="synonym">Celtis orientalis</name>
    <dbReference type="NCBI Taxonomy" id="63057"/>
    <lineage>
        <taxon>Eukaryota</taxon>
        <taxon>Viridiplantae</taxon>
        <taxon>Streptophyta</taxon>
        <taxon>Embryophyta</taxon>
        <taxon>Tracheophyta</taxon>
        <taxon>Spermatophyta</taxon>
        <taxon>Magnoliopsida</taxon>
        <taxon>eudicotyledons</taxon>
        <taxon>Gunneridae</taxon>
        <taxon>Pentapetalae</taxon>
        <taxon>rosids</taxon>
        <taxon>fabids</taxon>
        <taxon>Rosales</taxon>
        <taxon>Cannabaceae</taxon>
        <taxon>Trema</taxon>
    </lineage>
</organism>
<proteinExistence type="predicted"/>
<accession>A0A2P5B7U1</accession>
<keyword evidence="2" id="KW-1185">Reference proteome</keyword>
<evidence type="ECO:0000313" key="2">
    <source>
        <dbReference type="Proteomes" id="UP000237000"/>
    </source>
</evidence>
<evidence type="ECO:0000313" key="1">
    <source>
        <dbReference type="EMBL" id="PON44831.1"/>
    </source>
</evidence>
<gene>
    <name evidence="1" type="ORF">TorRG33x02_330050</name>
</gene>
<sequence>MHECCSAGFRVLRHSQKPKGCTEASVAVLGRQRFGAHVFGSKQQSQCCDAQQVALQCQCC</sequence>
<dbReference type="Proteomes" id="UP000237000">
    <property type="component" value="Unassembled WGS sequence"/>
</dbReference>
<name>A0A2P5B7U1_TREOI</name>
<dbReference type="InParanoid" id="A0A2P5B7U1"/>
<dbReference type="AlphaFoldDB" id="A0A2P5B7U1"/>